<proteinExistence type="predicted"/>
<dbReference type="HOGENOM" id="CLU_2485054_0_0_1"/>
<protein>
    <submittedName>
        <fullName evidence="2">K7_Ecm33bp</fullName>
    </submittedName>
</protein>
<comment type="caution">
    <text evidence="2">The sequence shown here is derived from an EMBL/GenBank/DDBJ whole genome shotgun (WGS) entry which is preliminary data.</text>
</comment>
<feature type="transmembrane region" description="Helical" evidence="1">
    <location>
        <begin position="48"/>
        <end position="75"/>
    </location>
</feature>
<reference evidence="2 3" key="1">
    <citation type="journal article" date="2011" name="DNA Res.">
        <title>Whole-genome sequencing of sake yeast Saccharomyces cerevisiae Kyokai no. 7.</title>
        <authorList>
            <person name="Akao T."/>
            <person name="Yashiro I."/>
            <person name="Hosoyama A."/>
            <person name="Kitagaki H."/>
            <person name="Horikawa H."/>
            <person name="Watanabe D."/>
            <person name="Akada R."/>
            <person name="Ando Y."/>
            <person name="Harashima S."/>
            <person name="Inoue T."/>
            <person name="Inoue Y."/>
            <person name="Kajiwara S."/>
            <person name="Kitamoto K."/>
            <person name="Kitamoto N."/>
            <person name="Kobayashi O."/>
            <person name="Kuhara S."/>
            <person name="Masubuchi T."/>
            <person name="Mizoguchi H."/>
            <person name="Nakao Y."/>
            <person name="Nakazato A."/>
            <person name="Namise M."/>
            <person name="Oba T."/>
            <person name="Ogata T."/>
            <person name="Ohta A."/>
            <person name="Sato M."/>
            <person name="Shibasaki S."/>
            <person name="Takatsume Y."/>
            <person name="Tanimoto S."/>
            <person name="Tsuboi H."/>
            <person name="Nishimura A."/>
            <person name="Yoda K."/>
            <person name="Ishikawa T."/>
            <person name="Iwashita K."/>
            <person name="Fujita N."/>
            <person name="Shimoi H."/>
        </authorList>
    </citation>
    <scope>NUCLEOTIDE SEQUENCE [LARGE SCALE GENOMIC DNA]</scope>
    <source>
        <strain evidence="3">Kyokai no. 7 / NBRC 101557</strain>
    </source>
</reference>
<keyword evidence="1" id="KW-1133">Transmembrane helix</keyword>
<keyword evidence="1" id="KW-0812">Transmembrane</keyword>
<gene>
    <name evidence="2" type="primary">K7_ECM33b</name>
    <name evidence="2" type="ORF">SYK7_003601</name>
</gene>
<organism evidence="2 3">
    <name type="scientific">Saccharomyces cerevisiae (strain Kyokai no. 7 / NBRC 101557)</name>
    <name type="common">Baker's yeast</name>
    <dbReference type="NCBI Taxonomy" id="721032"/>
    <lineage>
        <taxon>Eukaryota</taxon>
        <taxon>Fungi</taxon>
        <taxon>Dikarya</taxon>
        <taxon>Ascomycota</taxon>
        <taxon>Saccharomycotina</taxon>
        <taxon>Saccharomycetes</taxon>
        <taxon>Saccharomycetales</taxon>
        <taxon>Saccharomycetaceae</taxon>
        <taxon>Saccharomyces</taxon>
    </lineage>
</organism>
<name>G2W984_YEASK</name>
<dbReference type="EMBL" id="DG000038">
    <property type="protein sequence ID" value="GAA21627.1"/>
    <property type="molecule type" value="Genomic_DNA"/>
</dbReference>
<evidence type="ECO:0000313" key="3">
    <source>
        <dbReference type="Proteomes" id="UP000001608"/>
    </source>
</evidence>
<evidence type="ECO:0000256" key="1">
    <source>
        <dbReference type="SAM" id="Phobius"/>
    </source>
</evidence>
<dbReference type="AlphaFoldDB" id="G2W984"/>
<accession>G2W984</accession>
<sequence>MPPMLKLTFQLPLALLPLLLRSLRVLLQNLFQPLHSWVSLLLLPLPYYKIKATICVSIITLISSLMISLPFLFYYETVGSSLNFICR</sequence>
<evidence type="ECO:0000313" key="2">
    <source>
        <dbReference type="EMBL" id="GAA21627.1"/>
    </source>
</evidence>
<keyword evidence="1" id="KW-0472">Membrane</keyword>
<dbReference type="Proteomes" id="UP000001608">
    <property type="component" value="Chromosome 2"/>
</dbReference>